<evidence type="ECO:0000259" key="1">
    <source>
        <dbReference type="Pfam" id="PF03992"/>
    </source>
</evidence>
<dbReference type="InterPro" id="IPR011008">
    <property type="entry name" value="Dimeric_a/b-barrel"/>
</dbReference>
<dbReference type="Proteomes" id="UP000000238">
    <property type="component" value="Chromosome"/>
</dbReference>
<accession>Q2SJS0</accession>
<dbReference type="RefSeq" id="WP_011396173.1">
    <property type="nucleotide sequence ID" value="NC_007645.1"/>
</dbReference>
<dbReference type="AlphaFoldDB" id="Q2SJS0"/>
<dbReference type="eggNOG" id="COG2329">
    <property type="taxonomic scope" value="Bacteria"/>
</dbReference>
<dbReference type="STRING" id="349521.HCH_02279"/>
<dbReference type="OrthoDB" id="4463721at2"/>
<keyword evidence="3" id="KW-1185">Reference proteome</keyword>
<dbReference type="Pfam" id="PF03992">
    <property type="entry name" value="ABM"/>
    <property type="match status" value="1"/>
</dbReference>
<gene>
    <name evidence="2" type="ordered locus">HCH_02279</name>
</gene>
<protein>
    <recommendedName>
        <fullName evidence="1">ABM domain-containing protein</fullName>
    </recommendedName>
</protein>
<dbReference type="InterPro" id="IPR007138">
    <property type="entry name" value="ABM_dom"/>
</dbReference>
<dbReference type="SUPFAM" id="SSF54909">
    <property type="entry name" value="Dimeric alpha+beta barrel"/>
    <property type="match status" value="1"/>
</dbReference>
<name>Q2SJS0_HAHCH</name>
<organism evidence="2 3">
    <name type="scientific">Hahella chejuensis (strain KCTC 2396)</name>
    <dbReference type="NCBI Taxonomy" id="349521"/>
    <lineage>
        <taxon>Bacteria</taxon>
        <taxon>Pseudomonadati</taxon>
        <taxon>Pseudomonadota</taxon>
        <taxon>Gammaproteobacteria</taxon>
        <taxon>Oceanospirillales</taxon>
        <taxon>Hahellaceae</taxon>
        <taxon>Hahella</taxon>
    </lineage>
</organism>
<evidence type="ECO:0000313" key="3">
    <source>
        <dbReference type="Proteomes" id="UP000000238"/>
    </source>
</evidence>
<sequence>MIRVLIERHIAKTLETNYEYTAKKILQAAVQAPGFLSGESLRNANEPNYRVIWSTWRSVQDWQSWQSSEQRRGLMAELIPMMDREEKVTILEHS</sequence>
<dbReference type="Gene3D" id="3.30.70.100">
    <property type="match status" value="1"/>
</dbReference>
<reference evidence="2 3" key="1">
    <citation type="journal article" date="2005" name="Nucleic Acids Res.">
        <title>Genomic blueprint of Hahella chejuensis, a marine microbe producing an algicidal agent.</title>
        <authorList>
            <person name="Jeong H."/>
            <person name="Yim J.H."/>
            <person name="Lee C."/>
            <person name="Choi S.-H."/>
            <person name="Park Y.K."/>
            <person name="Yoon S.H."/>
            <person name="Hur C.-G."/>
            <person name="Kang H.-Y."/>
            <person name="Kim D."/>
            <person name="Lee H.H."/>
            <person name="Park K.H."/>
            <person name="Park S.-H."/>
            <person name="Park H.-S."/>
            <person name="Lee H.K."/>
            <person name="Oh T.K."/>
            <person name="Kim J.F."/>
        </authorList>
    </citation>
    <scope>NUCLEOTIDE SEQUENCE [LARGE SCALE GENOMIC DNA]</scope>
    <source>
        <strain evidence="2 3">KCTC 2396</strain>
    </source>
</reference>
<dbReference type="KEGG" id="hch:HCH_02279"/>
<dbReference type="HOGENOM" id="CLU_154916_2_0_6"/>
<dbReference type="EMBL" id="CP000155">
    <property type="protein sequence ID" value="ABC29104.1"/>
    <property type="molecule type" value="Genomic_DNA"/>
</dbReference>
<evidence type="ECO:0000313" key="2">
    <source>
        <dbReference type="EMBL" id="ABC29104.1"/>
    </source>
</evidence>
<proteinExistence type="predicted"/>
<feature type="domain" description="ABM" evidence="1">
    <location>
        <begin position="1"/>
        <end position="72"/>
    </location>
</feature>